<dbReference type="AlphaFoldDB" id="A0A8J2P587"/>
<dbReference type="Proteomes" id="UP000708208">
    <property type="component" value="Unassembled WGS sequence"/>
</dbReference>
<evidence type="ECO:0000313" key="1">
    <source>
        <dbReference type="EMBL" id="CAG7731479.1"/>
    </source>
</evidence>
<proteinExistence type="predicted"/>
<sequence length="264" mass="30648">MANRSSKIARRNSKQFYFNGLSDREFLQFVDKISTNISDTQVVPIGSFSIDVHRVIRGSTPRRPYLEAVFPETFCTRNGTRKLILPVVFNDYHVQYTAEEKEKEISFYHVAIVALEVETGCVTYFDNRCIEKKFGFYRVAIQTQVIPYLRKKLSRKLVSSTNYLHQSRQIRIPNGWGLLAAWVTKQLILKKCCDWRSLKLPTHSELVNLMLKESQRNGVGARVVERVREKDRQTDGWGRERDNKAVSLRLPTHRFLSRGNDSCG</sequence>
<reference evidence="1" key="1">
    <citation type="submission" date="2021-06" db="EMBL/GenBank/DDBJ databases">
        <authorList>
            <person name="Hodson N. C."/>
            <person name="Mongue J. A."/>
            <person name="Jaron S. K."/>
        </authorList>
    </citation>
    <scope>NUCLEOTIDE SEQUENCE</scope>
</reference>
<organism evidence="1 2">
    <name type="scientific">Allacma fusca</name>
    <dbReference type="NCBI Taxonomy" id="39272"/>
    <lineage>
        <taxon>Eukaryota</taxon>
        <taxon>Metazoa</taxon>
        <taxon>Ecdysozoa</taxon>
        <taxon>Arthropoda</taxon>
        <taxon>Hexapoda</taxon>
        <taxon>Collembola</taxon>
        <taxon>Symphypleona</taxon>
        <taxon>Sminthuridae</taxon>
        <taxon>Allacma</taxon>
    </lineage>
</organism>
<comment type="caution">
    <text evidence="1">The sequence shown here is derived from an EMBL/GenBank/DDBJ whole genome shotgun (WGS) entry which is preliminary data.</text>
</comment>
<keyword evidence="2" id="KW-1185">Reference proteome</keyword>
<protein>
    <submittedName>
        <fullName evidence="1">Uncharacterized protein</fullName>
    </submittedName>
</protein>
<accession>A0A8J2P587</accession>
<gene>
    <name evidence="1" type="ORF">AFUS01_LOCUS20066</name>
</gene>
<name>A0A8J2P587_9HEXA</name>
<dbReference type="EMBL" id="CAJVCH010213596">
    <property type="protein sequence ID" value="CAG7731479.1"/>
    <property type="molecule type" value="Genomic_DNA"/>
</dbReference>
<evidence type="ECO:0000313" key="2">
    <source>
        <dbReference type="Proteomes" id="UP000708208"/>
    </source>
</evidence>